<dbReference type="PANTHER" id="PTHR43415:SF3">
    <property type="entry name" value="GNAT-FAMILY ACETYLTRANSFERASE"/>
    <property type="match status" value="1"/>
</dbReference>
<sequence>MRIEGDRISLRPAREEDVPHLLAWSLDPEVARFARGEYPATLEGTRRWLEEGRKDRYRMVFIIEGPGGRPIGDVDLYHIAWRSKEAELRIRIGFPAMWNQGLGTDAIRTLLRYAFEQRGMRRIYLRVLRSNPRAIRCYEKCGFRKEGRMRVDEDGHPDELLLMSVTPDRLQPGRTGPPALPESRHLVSA</sequence>
<dbReference type="SUPFAM" id="SSF55729">
    <property type="entry name" value="Acyl-CoA N-acyltransferases (Nat)"/>
    <property type="match status" value="1"/>
</dbReference>
<keyword evidence="3" id="KW-0808">Transferase</keyword>
<evidence type="ECO:0000313" key="3">
    <source>
        <dbReference type="EMBL" id="WRP13287.1"/>
    </source>
</evidence>
<reference evidence="4" key="1">
    <citation type="submission" date="2023-12" db="EMBL/GenBank/DDBJ databases">
        <title>Novel isolates from deep terrestrial aquifers shed light on the physiology and ecology of the class Limnochordia.</title>
        <authorList>
            <person name="Karnachuk O.V."/>
            <person name="Lukina A.P."/>
            <person name="Avakyan M.R."/>
            <person name="Kadnikov V."/>
            <person name="Begmatov S."/>
            <person name="Beletsky A.V."/>
            <person name="Mardanov A.V."/>
            <person name="Ravin N.V."/>
        </authorList>
    </citation>
    <scope>NUCLEOTIDE SEQUENCE [LARGE SCALE GENOMIC DNA]</scope>
    <source>
        <strain evidence="4">LN</strain>
    </source>
</reference>
<gene>
    <name evidence="3" type="ORF">VLY81_07425</name>
</gene>
<evidence type="ECO:0000313" key="4">
    <source>
        <dbReference type="Proteomes" id="UP001333102"/>
    </source>
</evidence>
<evidence type="ECO:0000256" key="1">
    <source>
        <dbReference type="SAM" id="MobiDB-lite"/>
    </source>
</evidence>
<dbReference type="RefSeq" id="WP_324667532.1">
    <property type="nucleotide sequence ID" value="NZ_CP141614.1"/>
</dbReference>
<feature type="domain" description="N-acetyltransferase" evidence="2">
    <location>
        <begin position="8"/>
        <end position="168"/>
    </location>
</feature>
<dbReference type="CDD" id="cd04301">
    <property type="entry name" value="NAT_SF"/>
    <property type="match status" value="1"/>
</dbReference>
<dbReference type="PANTHER" id="PTHR43415">
    <property type="entry name" value="SPERMIDINE N(1)-ACETYLTRANSFERASE"/>
    <property type="match status" value="1"/>
</dbReference>
<name>A0ABZ1BK92_9FIRM</name>
<dbReference type="GO" id="GO:0016740">
    <property type="term" value="F:transferase activity"/>
    <property type="evidence" value="ECO:0007669"/>
    <property type="project" value="UniProtKB-KW"/>
</dbReference>
<dbReference type="Gene3D" id="3.40.630.30">
    <property type="match status" value="1"/>
</dbReference>
<dbReference type="Pfam" id="PF13302">
    <property type="entry name" value="Acetyltransf_3"/>
    <property type="match status" value="1"/>
</dbReference>
<dbReference type="InterPro" id="IPR000182">
    <property type="entry name" value="GNAT_dom"/>
</dbReference>
<dbReference type="EC" id="2.-.-.-" evidence="3"/>
<proteinExistence type="predicted"/>
<dbReference type="InterPro" id="IPR016181">
    <property type="entry name" value="Acyl_CoA_acyltransferase"/>
</dbReference>
<evidence type="ECO:0000259" key="2">
    <source>
        <dbReference type="PROSITE" id="PS51186"/>
    </source>
</evidence>
<keyword evidence="4" id="KW-1185">Reference proteome</keyword>
<feature type="region of interest" description="Disordered" evidence="1">
    <location>
        <begin position="168"/>
        <end position="189"/>
    </location>
</feature>
<protein>
    <submittedName>
        <fullName evidence="3">GNAT family protein</fullName>
        <ecNumber evidence="3">2.-.-.-</ecNumber>
    </submittedName>
</protein>
<organism evidence="3 4">
    <name type="scientific">Geochorda subterranea</name>
    <dbReference type="NCBI Taxonomy" id="3109564"/>
    <lineage>
        <taxon>Bacteria</taxon>
        <taxon>Bacillati</taxon>
        <taxon>Bacillota</taxon>
        <taxon>Limnochordia</taxon>
        <taxon>Limnochordales</taxon>
        <taxon>Geochordaceae</taxon>
        <taxon>Geochorda</taxon>
    </lineage>
</organism>
<accession>A0ABZ1BK92</accession>
<dbReference type="Proteomes" id="UP001333102">
    <property type="component" value="Chromosome"/>
</dbReference>
<dbReference type="PROSITE" id="PS51186">
    <property type="entry name" value="GNAT"/>
    <property type="match status" value="1"/>
</dbReference>
<dbReference type="EMBL" id="CP141614">
    <property type="protein sequence ID" value="WRP13287.1"/>
    <property type="molecule type" value="Genomic_DNA"/>
</dbReference>